<name>X1UDP5_9ZZZZ</name>
<dbReference type="AlphaFoldDB" id="X1UDP5"/>
<accession>X1UDP5</accession>
<proteinExistence type="predicted"/>
<protein>
    <submittedName>
        <fullName evidence="1">Uncharacterized protein</fullName>
    </submittedName>
</protein>
<reference evidence="1" key="1">
    <citation type="journal article" date="2014" name="Front. Microbiol.">
        <title>High frequency of phylogenetically diverse reductive dehalogenase-homologous genes in deep subseafloor sedimentary metagenomes.</title>
        <authorList>
            <person name="Kawai M."/>
            <person name="Futagami T."/>
            <person name="Toyoda A."/>
            <person name="Takaki Y."/>
            <person name="Nishi S."/>
            <person name="Hori S."/>
            <person name="Arai W."/>
            <person name="Tsubouchi T."/>
            <person name="Morono Y."/>
            <person name="Uchiyama I."/>
            <person name="Ito T."/>
            <person name="Fujiyama A."/>
            <person name="Inagaki F."/>
            <person name="Takami H."/>
        </authorList>
    </citation>
    <scope>NUCLEOTIDE SEQUENCE</scope>
    <source>
        <strain evidence="1">Expedition CK06-06</strain>
    </source>
</reference>
<organism evidence="1">
    <name type="scientific">marine sediment metagenome</name>
    <dbReference type="NCBI Taxonomy" id="412755"/>
    <lineage>
        <taxon>unclassified sequences</taxon>
        <taxon>metagenomes</taxon>
        <taxon>ecological metagenomes</taxon>
    </lineage>
</organism>
<sequence length="38" mass="4415">VGYYRNRSFIHVDTGDLRTWGFKPSPARGRVKPAMSYK</sequence>
<comment type="caution">
    <text evidence="1">The sequence shown here is derived from an EMBL/GenBank/DDBJ whole genome shotgun (WGS) entry which is preliminary data.</text>
</comment>
<evidence type="ECO:0000313" key="1">
    <source>
        <dbReference type="EMBL" id="GAJ15648.1"/>
    </source>
</evidence>
<dbReference type="EMBL" id="BARW01028772">
    <property type="protein sequence ID" value="GAJ15648.1"/>
    <property type="molecule type" value="Genomic_DNA"/>
</dbReference>
<gene>
    <name evidence="1" type="ORF">S12H4_46382</name>
</gene>
<feature type="non-terminal residue" evidence="1">
    <location>
        <position position="1"/>
    </location>
</feature>